<gene>
    <name evidence="9" type="ORF">B0T18DRAFT_327522</name>
</gene>
<feature type="transmembrane region" description="Helical" evidence="7">
    <location>
        <begin position="311"/>
        <end position="334"/>
    </location>
</feature>
<evidence type="ECO:0000313" key="10">
    <source>
        <dbReference type="Proteomes" id="UP001172155"/>
    </source>
</evidence>
<evidence type="ECO:0000256" key="7">
    <source>
        <dbReference type="SAM" id="Phobius"/>
    </source>
</evidence>
<dbReference type="SUPFAM" id="SSF103473">
    <property type="entry name" value="MFS general substrate transporter"/>
    <property type="match status" value="1"/>
</dbReference>
<dbReference type="PROSITE" id="PS50850">
    <property type="entry name" value="MFS"/>
    <property type="match status" value="1"/>
</dbReference>
<feature type="transmembrane region" description="Helical" evidence="7">
    <location>
        <begin position="561"/>
        <end position="580"/>
    </location>
</feature>
<dbReference type="Gene3D" id="1.20.1720.10">
    <property type="entry name" value="Multidrug resistance protein D"/>
    <property type="match status" value="1"/>
</dbReference>
<evidence type="ECO:0000256" key="2">
    <source>
        <dbReference type="ARBA" id="ARBA00022448"/>
    </source>
</evidence>
<keyword evidence="4 7" id="KW-1133">Transmembrane helix</keyword>
<dbReference type="FunFam" id="1.20.1250.20:FF:000196">
    <property type="entry name" value="MFS toxin efflux pump (AflT)"/>
    <property type="match status" value="1"/>
</dbReference>
<feature type="transmembrane region" description="Helical" evidence="7">
    <location>
        <begin position="448"/>
        <end position="469"/>
    </location>
</feature>
<evidence type="ECO:0000256" key="3">
    <source>
        <dbReference type="ARBA" id="ARBA00022692"/>
    </source>
</evidence>
<keyword evidence="5 7" id="KW-0472">Membrane</keyword>
<feature type="compositionally biased region" description="Basic and acidic residues" evidence="6">
    <location>
        <begin position="613"/>
        <end position="624"/>
    </location>
</feature>
<dbReference type="InterPro" id="IPR011701">
    <property type="entry name" value="MFS"/>
</dbReference>
<dbReference type="PRINTS" id="PR01036">
    <property type="entry name" value="TCRTETB"/>
</dbReference>
<feature type="transmembrane region" description="Helical" evidence="7">
    <location>
        <begin position="355"/>
        <end position="374"/>
    </location>
</feature>
<dbReference type="Proteomes" id="UP001172155">
    <property type="component" value="Unassembled WGS sequence"/>
</dbReference>
<dbReference type="PANTHER" id="PTHR23501:SF198">
    <property type="entry name" value="AZOLE RESISTANCE PROTEIN 1-RELATED"/>
    <property type="match status" value="1"/>
</dbReference>
<dbReference type="InterPro" id="IPR036259">
    <property type="entry name" value="MFS_trans_sf"/>
</dbReference>
<evidence type="ECO:0000259" key="8">
    <source>
        <dbReference type="PROSITE" id="PS50850"/>
    </source>
</evidence>
<feature type="region of interest" description="Disordered" evidence="6">
    <location>
        <begin position="1"/>
        <end position="77"/>
    </location>
</feature>
<dbReference type="AlphaFoldDB" id="A0AA40EPI7"/>
<reference evidence="9" key="1">
    <citation type="submission" date="2023-06" db="EMBL/GenBank/DDBJ databases">
        <title>Genome-scale phylogeny and comparative genomics of the fungal order Sordariales.</title>
        <authorList>
            <consortium name="Lawrence Berkeley National Laboratory"/>
            <person name="Hensen N."/>
            <person name="Bonometti L."/>
            <person name="Westerberg I."/>
            <person name="Brannstrom I.O."/>
            <person name="Guillou S."/>
            <person name="Cros-Aarteil S."/>
            <person name="Calhoun S."/>
            <person name="Haridas S."/>
            <person name="Kuo A."/>
            <person name="Mondo S."/>
            <person name="Pangilinan J."/>
            <person name="Riley R."/>
            <person name="LaButti K."/>
            <person name="Andreopoulos B."/>
            <person name="Lipzen A."/>
            <person name="Chen C."/>
            <person name="Yanf M."/>
            <person name="Daum C."/>
            <person name="Ng V."/>
            <person name="Clum A."/>
            <person name="Steindorff A."/>
            <person name="Ohm R."/>
            <person name="Martin F."/>
            <person name="Silar P."/>
            <person name="Natvig D."/>
            <person name="Lalanne C."/>
            <person name="Gautier V."/>
            <person name="Ament-velasquez S.L."/>
            <person name="Kruys A."/>
            <person name="Hutchinson M.I."/>
            <person name="Powell A.J."/>
            <person name="Barry K."/>
            <person name="Miller A.N."/>
            <person name="Grigoriev I.V."/>
            <person name="Debuchy R."/>
            <person name="Gladieux P."/>
            <person name="Thoren M.H."/>
            <person name="Johannesson H."/>
        </authorList>
    </citation>
    <scope>NUCLEOTIDE SEQUENCE</scope>
    <source>
        <strain evidence="9">SMH3187-1</strain>
    </source>
</reference>
<keyword evidence="2" id="KW-0813">Transport</keyword>
<comment type="subcellular location">
    <subcellularLocation>
        <location evidence="1">Membrane</location>
        <topology evidence="1">Multi-pass membrane protein</topology>
    </subcellularLocation>
</comment>
<organism evidence="9 10">
    <name type="scientific">Schizothecium vesticola</name>
    <dbReference type="NCBI Taxonomy" id="314040"/>
    <lineage>
        <taxon>Eukaryota</taxon>
        <taxon>Fungi</taxon>
        <taxon>Dikarya</taxon>
        <taxon>Ascomycota</taxon>
        <taxon>Pezizomycotina</taxon>
        <taxon>Sordariomycetes</taxon>
        <taxon>Sordariomycetidae</taxon>
        <taxon>Sordariales</taxon>
        <taxon>Schizotheciaceae</taxon>
        <taxon>Schizothecium</taxon>
    </lineage>
</organism>
<dbReference type="Gene3D" id="1.20.1250.20">
    <property type="entry name" value="MFS general substrate transporter like domains"/>
    <property type="match status" value="1"/>
</dbReference>
<feature type="transmembrane region" description="Helical" evidence="7">
    <location>
        <begin position="155"/>
        <end position="175"/>
    </location>
</feature>
<feature type="transmembrane region" description="Helical" evidence="7">
    <location>
        <begin position="181"/>
        <end position="206"/>
    </location>
</feature>
<sequence>MTAAEDPKLAADAATTTTADTELDKETKVHHPSPPSTSPKPSDPAPVLAPAPAPAPAESQPPKTASDDAAAPIDHGQDRETYPHGLPLVLLIASLCLAVFLVALDQTIIAPALGAITGEFMSVKDIGWYGAAYLLTTTALQPTYGSLYRMFSVKWTYLVAVFIFEVGSLLCALAPTSNAFIVGRAIAGMGTAGLFSGSVVILSYTLPLRKRPLAFGLIGAMWGIASVAGPLLGGAFTDHVTWRWCFYVNLPIGGAAMVAIFFFLHIDRVDNPDQETWYARVLRLDLLGTAMLVPAIICLLLALQWGGTEHAWNSSVIIGLFVGSVLMGAIFVGIQIWKGDKGTLPPRLFKSRDMLCAMLFAFFFGASFFPLVYYLSLYFQAIQGDTAVQAGIKLLPLLISVVITSVLSGAFVTVVGYYNPFVLPSMVLFTVGCGMLTTLSLTSPLREWFGYQVIAGLGIGVGFQTGVLVVQNTMPMEWIPVGTACVQFFQSMGGAIFIAVAQALFQNGLTEGVARAAPGVPPGLLINIGASEVRTVLTQMGFAEDIDPVLEAYLTGLRNTYYMSLALAGMAFVVACGLSWKKIEKRGAAAVAAEKERDEEKAGKANPGSPVEKSSEGETGKSEL</sequence>
<dbReference type="Pfam" id="PF07690">
    <property type="entry name" value="MFS_1"/>
    <property type="match status" value="1"/>
</dbReference>
<evidence type="ECO:0000256" key="5">
    <source>
        <dbReference type="ARBA" id="ARBA00023136"/>
    </source>
</evidence>
<feature type="transmembrane region" description="Helical" evidence="7">
    <location>
        <begin position="284"/>
        <end position="305"/>
    </location>
</feature>
<feature type="transmembrane region" description="Helical" evidence="7">
    <location>
        <begin position="421"/>
        <end position="442"/>
    </location>
</feature>
<dbReference type="InterPro" id="IPR020846">
    <property type="entry name" value="MFS_dom"/>
</dbReference>
<feature type="transmembrane region" description="Helical" evidence="7">
    <location>
        <begin position="394"/>
        <end position="414"/>
    </location>
</feature>
<feature type="compositionally biased region" description="Pro residues" evidence="6">
    <location>
        <begin position="32"/>
        <end position="55"/>
    </location>
</feature>
<dbReference type="GO" id="GO:0022857">
    <property type="term" value="F:transmembrane transporter activity"/>
    <property type="evidence" value="ECO:0007669"/>
    <property type="project" value="InterPro"/>
</dbReference>
<keyword evidence="3 7" id="KW-0812">Transmembrane</keyword>
<feature type="compositionally biased region" description="Basic and acidic residues" evidence="6">
    <location>
        <begin position="591"/>
        <end position="603"/>
    </location>
</feature>
<protein>
    <submittedName>
        <fullName evidence="9">Major facilitator superfamily domain-containing protein</fullName>
    </submittedName>
</protein>
<keyword evidence="10" id="KW-1185">Reference proteome</keyword>
<feature type="compositionally biased region" description="Low complexity" evidence="6">
    <location>
        <begin position="10"/>
        <end position="20"/>
    </location>
</feature>
<dbReference type="FunFam" id="1.20.1720.10:FF:000012">
    <property type="entry name" value="MFS toxin efflux pump (AflT)"/>
    <property type="match status" value="1"/>
</dbReference>
<feature type="transmembrane region" description="Helical" evidence="7">
    <location>
        <begin position="481"/>
        <end position="505"/>
    </location>
</feature>
<comment type="caution">
    <text evidence="9">The sequence shown here is derived from an EMBL/GenBank/DDBJ whole genome shotgun (WGS) entry which is preliminary data.</text>
</comment>
<dbReference type="EMBL" id="JAUKUD010000005">
    <property type="protein sequence ID" value="KAK0743127.1"/>
    <property type="molecule type" value="Genomic_DNA"/>
</dbReference>
<evidence type="ECO:0000256" key="1">
    <source>
        <dbReference type="ARBA" id="ARBA00004141"/>
    </source>
</evidence>
<evidence type="ECO:0000313" key="9">
    <source>
        <dbReference type="EMBL" id="KAK0743127.1"/>
    </source>
</evidence>
<dbReference type="PANTHER" id="PTHR23501">
    <property type="entry name" value="MAJOR FACILITATOR SUPERFAMILY"/>
    <property type="match status" value="1"/>
</dbReference>
<dbReference type="CDD" id="cd17502">
    <property type="entry name" value="MFS_Azr1_MDR_like"/>
    <property type="match status" value="1"/>
</dbReference>
<feature type="transmembrane region" description="Helical" evidence="7">
    <location>
        <begin position="126"/>
        <end position="148"/>
    </location>
</feature>
<dbReference type="GO" id="GO:0005886">
    <property type="term" value="C:plasma membrane"/>
    <property type="evidence" value="ECO:0007669"/>
    <property type="project" value="TreeGrafter"/>
</dbReference>
<name>A0AA40EPI7_9PEZI</name>
<evidence type="ECO:0000256" key="4">
    <source>
        <dbReference type="ARBA" id="ARBA00022989"/>
    </source>
</evidence>
<feature type="region of interest" description="Disordered" evidence="6">
    <location>
        <begin position="591"/>
        <end position="624"/>
    </location>
</feature>
<evidence type="ECO:0000256" key="6">
    <source>
        <dbReference type="SAM" id="MobiDB-lite"/>
    </source>
</evidence>
<feature type="transmembrane region" description="Helical" evidence="7">
    <location>
        <begin position="213"/>
        <end position="232"/>
    </location>
</feature>
<feature type="transmembrane region" description="Helical" evidence="7">
    <location>
        <begin position="244"/>
        <end position="264"/>
    </location>
</feature>
<accession>A0AA40EPI7</accession>
<feature type="domain" description="Major facilitator superfamily (MFS) profile" evidence="8">
    <location>
        <begin position="91"/>
        <end position="547"/>
    </location>
</feature>
<proteinExistence type="predicted"/>
<feature type="transmembrane region" description="Helical" evidence="7">
    <location>
        <begin position="88"/>
        <end position="114"/>
    </location>
</feature>